<dbReference type="InterPro" id="IPR036537">
    <property type="entry name" value="Adaptor_Cbl_N_dom_sf"/>
</dbReference>
<dbReference type="GO" id="GO:0004674">
    <property type="term" value="F:protein serine/threonine kinase activity"/>
    <property type="evidence" value="ECO:0007669"/>
    <property type="project" value="TreeGrafter"/>
</dbReference>
<dbReference type="InterPro" id="IPR051681">
    <property type="entry name" value="Ser/Thr_Kinases-Pseudokinases"/>
</dbReference>
<dbReference type="Pfam" id="PF07714">
    <property type="entry name" value="PK_Tyr_Ser-Thr"/>
    <property type="match status" value="1"/>
</dbReference>
<keyword evidence="4" id="KW-0067">ATP-binding</keyword>
<dbReference type="Gene3D" id="1.25.40.10">
    <property type="entry name" value="Tetratricopeptide repeat domain"/>
    <property type="match status" value="1"/>
</dbReference>
<evidence type="ECO:0000256" key="3">
    <source>
        <dbReference type="ARBA" id="ARBA00022777"/>
    </source>
</evidence>
<dbReference type="InterPro" id="IPR000719">
    <property type="entry name" value="Prot_kinase_dom"/>
</dbReference>
<keyword evidence="3" id="KW-0418">Kinase</keyword>
<keyword evidence="2" id="KW-0547">Nucleotide-binding</keyword>
<dbReference type="Pfam" id="PF22215">
    <property type="entry name" value="MLKL_N"/>
    <property type="match status" value="1"/>
</dbReference>
<keyword evidence="5" id="KW-0175">Coiled coil</keyword>
<sequence>MSNVKNEYKINSVGSTYAAKTMKCVNEAVAPFLPLVIVITTLTKEIADAYENVQYNKKTCGALVTRVEAVEVAIKGLIRQKEENIDKFCSQSYYNSFSKLANCLKQIKEFFNDISQLSKFKKFVSSRSIKDTFEKIIKDLDSCSIDLNLAISIATEQLNSILHSDMIEMKMFLDNIEGGITSLVNNNKKIDNSTECSVNNNNIVIKINNIEEQNKKIIEQNNELLEYKDKGKHKTLNFIPLNGEIDAIRFLNENDTTSKVDPEAKAKQIEYSELTEAAEKVIRGSKKTVLKKVYKTIDVACKQIPMDKIVQKHLAILGKLEACPHIIRFYGLSKLDRVDVMVFEWAEYGNLREVYLEYNIEWDTKISLARDICRGLIFLHAVKILHHDIRCENVLITEKMQPKICNFKFSREFNAVTSQIDDMNAIVHWLAPEKLKNINSDQDSKKYNNKTTSYTIQCDIFSFVMLLWELGFQERPYDDKSISEIQKHVLKGHRERLDDGLSSNQIKKEYFAIIKLGWEQEPSLRPGIQQIFNMLQKLYEKHVLKYSPRLRPKEEDIDVDEEIQNLSVLDHDKKVIPLTPFKEGLVAHKKHDYNKAWNCFEEHAKVGDILAKYWQGYYYLEGKYENEHIDYQKFLKYLKMSADNDNSTALYNLGEMYFNGRMGVAKDREKGIQYLKLAALKGQLKAKDILRANDISYIF</sequence>
<dbReference type="SUPFAM" id="SSF56112">
    <property type="entry name" value="Protein kinase-like (PK-like)"/>
    <property type="match status" value="1"/>
</dbReference>
<dbReference type="InterPro" id="IPR011009">
    <property type="entry name" value="Kinase-like_dom_sf"/>
</dbReference>
<dbReference type="Gene3D" id="1.10.510.10">
    <property type="entry name" value="Transferase(Phosphotransferase) domain 1"/>
    <property type="match status" value="1"/>
</dbReference>
<gene>
    <name evidence="7" type="ORF">FMOSSE_LOCUS9862</name>
</gene>
<dbReference type="Gene3D" id="1.20.930.20">
    <property type="entry name" value="Adaptor protein Cbl, N-terminal domain"/>
    <property type="match status" value="1"/>
</dbReference>
<reference evidence="7" key="1">
    <citation type="submission" date="2021-06" db="EMBL/GenBank/DDBJ databases">
        <authorList>
            <person name="Kallberg Y."/>
            <person name="Tangrot J."/>
            <person name="Rosling A."/>
        </authorList>
    </citation>
    <scope>NUCLEOTIDE SEQUENCE</scope>
    <source>
        <strain evidence="7">87-6 pot B 2015</strain>
    </source>
</reference>
<dbReference type="InterPro" id="IPR006597">
    <property type="entry name" value="Sel1-like"/>
</dbReference>
<evidence type="ECO:0000256" key="2">
    <source>
        <dbReference type="ARBA" id="ARBA00022741"/>
    </source>
</evidence>
<name>A0A9N9CYK6_FUNMO</name>
<evidence type="ECO:0000256" key="4">
    <source>
        <dbReference type="ARBA" id="ARBA00022840"/>
    </source>
</evidence>
<organism evidence="7 8">
    <name type="scientific">Funneliformis mosseae</name>
    <name type="common">Endomycorrhizal fungus</name>
    <name type="synonym">Glomus mosseae</name>
    <dbReference type="NCBI Taxonomy" id="27381"/>
    <lineage>
        <taxon>Eukaryota</taxon>
        <taxon>Fungi</taxon>
        <taxon>Fungi incertae sedis</taxon>
        <taxon>Mucoromycota</taxon>
        <taxon>Glomeromycotina</taxon>
        <taxon>Glomeromycetes</taxon>
        <taxon>Glomerales</taxon>
        <taxon>Glomeraceae</taxon>
        <taxon>Funneliformis</taxon>
    </lineage>
</organism>
<dbReference type="InterPro" id="IPR008266">
    <property type="entry name" value="Tyr_kinase_AS"/>
</dbReference>
<dbReference type="PROSITE" id="PS00109">
    <property type="entry name" value="PROTEIN_KINASE_TYR"/>
    <property type="match status" value="1"/>
</dbReference>
<dbReference type="AlphaFoldDB" id="A0A9N9CYK6"/>
<feature type="coiled-coil region" evidence="5">
    <location>
        <begin position="200"/>
        <end position="230"/>
    </location>
</feature>
<dbReference type="GO" id="GO:0005524">
    <property type="term" value="F:ATP binding"/>
    <property type="evidence" value="ECO:0007669"/>
    <property type="project" value="UniProtKB-KW"/>
</dbReference>
<dbReference type="PANTHER" id="PTHR44329:SF288">
    <property type="entry name" value="MITOGEN-ACTIVATED PROTEIN KINASE KINASE KINASE 20"/>
    <property type="match status" value="1"/>
</dbReference>
<dbReference type="EMBL" id="CAJVPP010003032">
    <property type="protein sequence ID" value="CAG8618780.1"/>
    <property type="molecule type" value="Genomic_DNA"/>
</dbReference>
<dbReference type="InterPro" id="IPR059179">
    <property type="entry name" value="MLKL-like_MCAfunc"/>
</dbReference>
<dbReference type="InterPro" id="IPR011990">
    <property type="entry name" value="TPR-like_helical_dom_sf"/>
</dbReference>
<evidence type="ECO:0000313" key="7">
    <source>
        <dbReference type="EMBL" id="CAG8618780.1"/>
    </source>
</evidence>
<protein>
    <submittedName>
        <fullName evidence="7">9283_t:CDS:1</fullName>
    </submittedName>
</protein>
<keyword evidence="1" id="KW-0808">Transferase</keyword>
<dbReference type="SUPFAM" id="SSF81901">
    <property type="entry name" value="HCP-like"/>
    <property type="match status" value="1"/>
</dbReference>
<dbReference type="PROSITE" id="PS50011">
    <property type="entry name" value="PROTEIN_KINASE_DOM"/>
    <property type="match status" value="1"/>
</dbReference>
<dbReference type="GO" id="GO:0007166">
    <property type="term" value="P:cell surface receptor signaling pathway"/>
    <property type="evidence" value="ECO:0007669"/>
    <property type="project" value="InterPro"/>
</dbReference>
<proteinExistence type="predicted"/>
<evidence type="ECO:0000256" key="5">
    <source>
        <dbReference type="SAM" id="Coils"/>
    </source>
</evidence>
<evidence type="ECO:0000256" key="1">
    <source>
        <dbReference type="ARBA" id="ARBA00022679"/>
    </source>
</evidence>
<keyword evidence="8" id="KW-1185">Reference proteome</keyword>
<dbReference type="PANTHER" id="PTHR44329">
    <property type="entry name" value="SERINE/THREONINE-PROTEIN KINASE TNNI3K-RELATED"/>
    <property type="match status" value="1"/>
</dbReference>
<dbReference type="SMART" id="SM00671">
    <property type="entry name" value="SEL1"/>
    <property type="match status" value="2"/>
</dbReference>
<feature type="domain" description="Protein kinase" evidence="6">
    <location>
        <begin position="275"/>
        <end position="539"/>
    </location>
</feature>
<dbReference type="Pfam" id="PF08238">
    <property type="entry name" value="Sel1"/>
    <property type="match status" value="1"/>
</dbReference>
<dbReference type="Proteomes" id="UP000789375">
    <property type="component" value="Unassembled WGS sequence"/>
</dbReference>
<comment type="caution">
    <text evidence="7">The sequence shown here is derived from an EMBL/GenBank/DDBJ whole genome shotgun (WGS) entry which is preliminary data.</text>
</comment>
<dbReference type="InterPro" id="IPR054000">
    <property type="entry name" value="MLKL_N"/>
</dbReference>
<dbReference type="CDD" id="cd21037">
    <property type="entry name" value="MLKL_NTD"/>
    <property type="match status" value="1"/>
</dbReference>
<accession>A0A9N9CYK6</accession>
<evidence type="ECO:0000259" key="6">
    <source>
        <dbReference type="PROSITE" id="PS50011"/>
    </source>
</evidence>
<evidence type="ECO:0000313" key="8">
    <source>
        <dbReference type="Proteomes" id="UP000789375"/>
    </source>
</evidence>
<dbReference type="InterPro" id="IPR001245">
    <property type="entry name" value="Ser-Thr/Tyr_kinase_cat_dom"/>
</dbReference>